<reference evidence="4" key="1">
    <citation type="submission" date="2017-02" db="EMBL/GenBank/DDBJ databases">
        <authorList>
            <person name="Varghese N."/>
            <person name="Submissions S."/>
        </authorList>
    </citation>
    <scope>NUCLEOTIDE SEQUENCE [LARGE SCALE GENOMIC DNA]</scope>
    <source>
        <strain evidence="4">ATCC 27862</strain>
    </source>
</reference>
<protein>
    <recommendedName>
        <fullName evidence="5">DUF1524 domain-containing protein</fullName>
    </recommendedName>
</protein>
<dbReference type="InterPro" id="IPR011089">
    <property type="entry name" value="GmrSD_C"/>
</dbReference>
<dbReference type="PANTHER" id="PTHR35149:SF2">
    <property type="entry name" value="DUF262 DOMAIN-CONTAINING PROTEIN"/>
    <property type="match status" value="1"/>
</dbReference>
<evidence type="ECO:0008006" key="5">
    <source>
        <dbReference type="Google" id="ProtNLM"/>
    </source>
</evidence>
<dbReference type="InterPro" id="IPR004919">
    <property type="entry name" value="GmrSD_N"/>
</dbReference>
<organism evidence="3 4">
    <name type="scientific">Mycoplasmopsis verecunda</name>
    <dbReference type="NCBI Taxonomy" id="171291"/>
    <lineage>
        <taxon>Bacteria</taxon>
        <taxon>Bacillati</taxon>
        <taxon>Mycoplasmatota</taxon>
        <taxon>Mycoplasmoidales</taxon>
        <taxon>Metamycoplasmataceae</taxon>
        <taxon>Mycoplasmopsis</taxon>
    </lineage>
</organism>
<dbReference type="EMBL" id="FUXF01000015">
    <property type="protein sequence ID" value="SJZ55198.1"/>
    <property type="molecule type" value="Genomic_DNA"/>
</dbReference>
<sequence length="602" mass="71038">MQDNNRERANEINEYYLINKYKNNIKVDSVAEDKEIYEQIINEMNPSSNNSKIIDAYKFFYEKIKSSSLDKDQLFEAIKNLYVVTITLDRHHDNAQEIFETINSTGKALSKADLIRNFVLMNLNVNEQNILYDNIWLHIERILSDPLFSNNIHDKFFRHYLTLKLKKNIKQDNIYEEFKLFYDQYALQNSLTSFELAKSISKDLYNYVKIYSQIVLGKYNDEKINNIFKSLGKLELTVAYPFFMKILNKFQNNIISRDEAIEMINLSISYILRRYICKIPSNALIPVFINATKIDDKNYCTAFKAHLKLLTKDSRFPNDKEFYKMFIESDIYERQTYCRYILSMLNNWNSKNIIITDKMTIEHILPQGSLNSEWITDLGGSLERAKEIQEKYVHRIGNLTLTNYNSELSNNSFSFKLHHNKGILNTHIELNNEFFTPDMTLWNDETIQQRSKKLTSKALKIWPYPNISDNELSLYIKEKPTLSVQNVVNWNETNNNIFEYIDQKVLSIANDIKCNIQNTYITYIINKKLVVGIKFRKQGVNIYLDTSINDIEEADVEKFYDVSSKGKVIFPSQVRAYVETPSEFDSILKYIENSYNEKRKLI</sequence>
<gene>
    <name evidence="3" type="ORF">SAMN02745154_00477</name>
</gene>
<feature type="domain" description="GmrSD restriction endonucleases N-terminal" evidence="1">
    <location>
        <begin position="6"/>
        <end position="119"/>
    </location>
</feature>
<dbReference type="AlphaFoldDB" id="A0A1T4LL14"/>
<evidence type="ECO:0000313" key="3">
    <source>
        <dbReference type="EMBL" id="SJZ55198.1"/>
    </source>
</evidence>
<dbReference type="Pfam" id="PF03235">
    <property type="entry name" value="GmrSD_N"/>
    <property type="match status" value="1"/>
</dbReference>
<dbReference type="STRING" id="171291.SAMN02745154_00477"/>
<evidence type="ECO:0000259" key="1">
    <source>
        <dbReference type="Pfam" id="PF03235"/>
    </source>
</evidence>
<keyword evidence="4" id="KW-1185">Reference proteome</keyword>
<evidence type="ECO:0000313" key="4">
    <source>
        <dbReference type="Proteomes" id="UP000190389"/>
    </source>
</evidence>
<dbReference type="Proteomes" id="UP000190389">
    <property type="component" value="Unassembled WGS sequence"/>
</dbReference>
<accession>A0A1T4LL14</accession>
<name>A0A1T4LL14_9BACT</name>
<dbReference type="PANTHER" id="PTHR35149">
    <property type="entry name" value="SLL5132 PROTEIN"/>
    <property type="match status" value="1"/>
</dbReference>
<evidence type="ECO:0000259" key="2">
    <source>
        <dbReference type="Pfam" id="PF07510"/>
    </source>
</evidence>
<proteinExistence type="predicted"/>
<dbReference type="Pfam" id="PF07510">
    <property type="entry name" value="GmrSD_C"/>
    <property type="match status" value="1"/>
</dbReference>
<feature type="domain" description="GmrSD restriction endonucleases C-terminal" evidence="2">
    <location>
        <begin position="317"/>
        <end position="455"/>
    </location>
</feature>